<evidence type="ECO:0000256" key="4">
    <source>
        <dbReference type="SAM" id="MobiDB-lite"/>
    </source>
</evidence>
<feature type="compositionally biased region" description="Low complexity" evidence="4">
    <location>
        <begin position="31"/>
        <end position="61"/>
    </location>
</feature>
<dbReference type="GO" id="GO:0004672">
    <property type="term" value="F:protein kinase activity"/>
    <property type="evidence" value="ECO:0007669"/>
    <property type="project" value="InterPro"/>
</dbReference>
<keyword evidence="3" id="KW-0547">Nucleotide-binding</keyword>
<protein>
    <recommendedName>
        <fullName evidence="5">Protein kinase domain-containing protein</fullName>
    </recommendedName>
</protein>
<dbReference type="InterPro" id="IPR050823">
    <property type="entry name" value="Plant_Ser_Thr_Prot_Kinase"/>
</dbReference>
<keyword evidence="2" id="KW-1003">Cell membrane</keyword>
<organism evidence="6">
    <name type="scientific">Daucus carota subsp. sativus</name>
    <name type="common">Carrot</name>
    <dbReference type="NCBI Taxonomy" id="79200"/>
    <lineage>
        <taxon>Eukaryota</taxon>
        <taxon>Viridiplantae</taxon>
        <taxon>Streptophyta</taxon>
        <taxon>Embryophyta</taxon>
        <taxon>Tracheophyta</taxon>
        <taxon>Spermatophyta</taxon>
        <taxon>Magnoliopsida</taxon>
        <taxon>eudicotyledons</taxon>
        <taxon>Gunneridae</taxon>
        <taxon>Pentapetalae</taxon>
        <taxon>asterids</taxon>
        <taxon>campanulids</taxon>
        <taxon>Apiales</taxon>
        <taxon>Apiaceae</taxon>
        <taxon>Apioideae</taxon>
        <taxon>Scandiceae</taxon>
        <taxon>Daucinae</taxon>
        <taxon>Daucus</taxon>
        <taxon>Daucus sect. Daucus</taxon>
    </lineage>
</organism>
<gene>
    <name evidence="6" type="ORF">DCAR_010125</name>
</gene>
<dbReference type="InterPro" id="IPR001245">
    <property type="entry name" value="Ser-Thr/Tyr_kinase_cat_dom"/>
</dbReference>
<dbReference type="GO" id="GO:0005524">
    <property type="term" value="F:ATP binding"/>
    <property type="evidence" value="ECO:0007669"/>
    <property type="project" value="UniProtKB-UniRule"/>
</dbReference>
<dbReference type="EMBL" id="LNRQ01000003">
    <property type="protein sequence ID" value="KZN01371.1"/>
    <property type="molecule type" value="Genomic_DNA"/>
</dbReference>
<dbReference type="PROSITE" id="PS50011">
    <property type="entry name" value="PROTEIN_KINASE_DOM"/>
    <property type="match status" value="1"/>
</dbReference>
<sequence length="326" mass="35192">MGNCLMSSKSHGAAEKSVSNIYSNQSTNPDTTRPSTYTTTSGTLSNTNGGGSSVTSSSAGQQSQSQFSMAASCGTGTSSMGEILATLNLKVYSFSDLKNATKSFKKDTVLGVGGFGTVYKGWVDENTLEPCKAGSGIMVAVKKLNHESVQGFQEWQSEVKFLGTLCHPNLVKLDYNPKISDFGLAKSGPSGGDSHVTTRIMGTYGYAAPEYVATGHLYVKSNVYGFGVVLLEMLTGLRVVDMKRPSSQHNLIDWAKPRLLHKRKLKTMMDARIQGQYSTKAAVQAAQLTLQCLAIEPRNRPSMKEVVEVLEQPVIICPYRRSDKSS</sequence>
<keyword evidence="2" id="KW-0472">Membrane</keyword>
<accession>A0A162AIE0</accession>
<proteinExistence type="predicted"/>
<evidence type="ECO:0000256" key="2">
    <source>
        <dbReference type="ARBA" id="ARBA00022475"/>
    </source>
</evidence>
<dbReference type="Pfam" id="PF00069">
    <property type="entry name" value="Pkinase"/>
    <property type="match status" value="1"/>
</dbReference>
<comment type="caution">
    <text evidence="6">The sequence shown here is derived from an EMBL/GenBank/DDBJ whole genome shotgun (WGS) entry which is preliminary data.</text>
</comment>
<dbReference type="InterPro" id="IPR000719">
    <property type="entry name" value="Prot_kinase_dom"/>
</dbReference>
<dbReference type="Gene3D" id="1.10.510.10">
    <property type="entry name" value="Transferase(Phosphotransferase) domain 1"/>
    <property type="match status" value="1"/>
</dbReference>
<feature type="binding site" evidence="3">
    <location>
        <position position="143"/>
    </location>
    <ligand>
        <name>ATP</name>
        <dbReference type="ChEBI" id="CHEBI:30616"/>
    </ligand>
</feature>
<name>A0A162AIE0_DAUCS</name>
<dbReference type="InterPro" id="IPR011009">
    <property type="entry name" value="Kinase-like_dom_sf"/>
</dbReference>
<evidence type="ECO:0000313" key="6">
    <source>
        <dbReference type="EMBL" id="KZN01371.1"/>
    </source>
</evidence>
<comment type="subcellular location">
    <subcellularLocation>
        <location evidence="1">Cell membrane</location>
    </subcellularLocation>
</comment>
<dbReference type="PANTHER" id="PTHR45621">
    <property type="entry name" value="OS01G0588500 PROTEIN-RELATED"/>
    <property type="match status" value="1"/>
</dbReference>
<dbReference type="PROSITE" id="PS00107">
    <property type="entry name" value="PROTEIN_KINASE_ATP"/>
    <property type="match status" value="1"/>
</dbReference>
<feature type="domain" description="Protein kinase" evidence="5">
    <location>
        <begin position="1"/>
        <end position="315"/>
    </location>
</feature>
<dbReference type="Pfam" id="PF07714">
    <property type="entry name" value="PK_Tyr_Ser-Thr"/>
    <property type="match status" value="1"/>
</dbReference>
<dbReference type="OMA" id="IICPYRR"/>
<evidence type="ECO:0000256" key="1">
    <source>
        <dbReference type="ARBA" id="ARBA00004236"/>
    </source>
</evidence>
<feature type="region of interest" description="Disordered" evidence="4">
    <location>
        <begin position="20"/>
        <end position="61"/>
    </location>
</feature>
<evidence type="ECO:0000259" key="5">
    <source>
        <dbReference type="PROSITE" id="PS50011"/>
    </source>
</evidence>
<reference evidence="6" key="1">
    <citation type="journal article" date="2016" name="Nat. Genet.">
        <title>A high-quality carrot genome assembly provides new insights into carotenoid accumulation and asterid genome evolution.</title>
        <authorList>
            <person name="Iorizzo M."/>
            <person name="Ellison S."/>
            <person name="Senalik D."/>
            <person name="Zeng P."/>
            <person name="Satapoomin P."/>
            <person name="Huang J."/>
            <person name="Bowman M."/>
            <person name="Iovene M."/>
            <person name="Sanseverino W."/>
            <person name="Cavagnaro P."/>
            <person name="Yildiz M."/>
            <person name="Macko-Podgorni A."/>
            <person name="Moranska E."/>
            <person name="Grzebelus E."/>
            <person name="Grzebelus D."/>
            <person name="Ashrafi H."/>
            <person name="Zheng Z."/>
            <person name="Cheng S."/>
            <person name="Spooner D."/>
            <person name="Van Deynze A."/>
            <person name="Simon P."/>
        </authorList>
    </citation>
    <scope>NUCLEOTIDE SEQUENCE [LARGE SCALE GENOMIC DNA]</scope>
    <source>
        <tissue evidence="6">Leaf</tissue>
    </source>
</reference>
<dbReference type="AlphaFoldDB" id="A0A162AIE0"/>
<dbReference type="InterPro" id="IPR017441">
    <property type="entry name" value="Protein_kinase_ATP_BS"/>
</dbReference>
<dbReference type="Gramene" id="KZN01371">
    <property type="protein sequence ID" value="KZN01371"/>
    <property type="gene ID" value="DCAR_010125"/>
</dbReference>
<feature type="compositionally biased region" description="Polar residues" evidence="4">
    <location>
        <begin position="20"/>
        <end position="30"/>
    </location>
</feature>
<evidence type="ECO:0000256" key="3">
    <source>
        <dbReference type="PROSITE-ProRule" id="PRU10141"/>
    </source>
</evidence>
<dbReference type="GO" id="GO:0005886">
    <property type="term" value="C:plasma membrane"/>
    <property type="evidence" value="ECO:0007669"/>
    <property type="project" value="UniProtKB-SubCell"/>
</dbReference>
<dbReference type="Gene3D" id="3.30.200.20">
    <property type="entry name" value="Phosphorylase Kinase, domain 1"/>
    <property type="match status" value="1"/>
</dbReference>
<dbReference type="SUPFAM" id="SSF56112">
    <property type="entry name" value="Protein kinase-like (PK-like)"/>
    <property type="match status" value="1"/>
</dbReference>
<keyword evidence="3" id="KW-0067">ATP-binding</keyword>